<evidence type="ECO:0000256" key="1">
    <source>
        <dbReference type="SAM" id="MobiDB-lite"/>
    </source>
</evidence>
<evidence type="ECO:0000313" key="3">
    <source>
        <dbReference type="Proteomes" id="UP000265520"/>
    </source>
</evidence>
<proteinExistence type="predicted"/>
<comment type="caution">
    <text evidence="2">The sequence shown here is derived from an EMBL/GenBank/DDBJ whole genome shotgun (WGS) entry which is preliminary data.</text>
</comment>
<dbReference type="Proteomes" id="UP000265520">
    <property type="component" value="Unassembled WGS sequence"/>
</dbReference>
<name>A0A392SYU4_9FABA</name>
<evidence type="ECO:0000313" key="2">
    <source>
        <dbReference type="EMBL" id="MCI53056.1"/>
    </source>
</evidence>
<keyword evidence="3" id="KW-1185">Reference proteome</keyword>
<reference evidence="2 3" key="1">
    <citation type="journal article" date="2018" name="Front. Plant Sci.">
        <title>Red Clover (Trifolium pratense) and Zigzag Clover (T. medium) - A Picture of Genomic Similarities and Differences.</title>
        <authorList>
            <person name="Dluhosova J."/>
            <person name="Istvanek J."/>
            <person name="Nedelnik J."/>
            <person name="Repkova J."/>
        </authorList>
    </citation>
    <scope>NUCLEOTIDE SEQUENCE [LARGE SCALE GENOMIC DNA]</scope>
    <source>
        <strain evidence="3">cv. 10/8</strain>
        <tissue evidence="2">Leaf</tissue>
    </source>
</reference>
<feature type="non-terminal residue" evidence="2">
    <location>
        <position position="1"/>
    </location>
</feature>
<organism evidence="2 3">
    <name type="scientific">Trifolium medium</name>
    <dbReference type="NCBI Taxonomy" id="97028"/>
    <lineage>
        <taxon>Eukaryota</taxon>
        <taxon>Viridiplantae</taxon>
        <taxon>Streptophyta</taxon>
        <taxon>Embryophyta</taxon>
        <taxon>Tracheophyta</taxon>
        <taxon>Spermatophyta</taxon>
        <taxon>Magnoliopsida</taxon>
        <taxon>eudicotyledons</taxon>
        <taxon>Gunneridae</taxon>
        <taxon>Pentapetalae</taxon>
        <taxon>rosids</taxon>
        <taxon>fabids</taxon>
        <taxon>Fabales</taxon>
        <taxon>Fabaceae</taxon>
        <taxon>Papilionoideae</taxon>
        <taxon>50 kb inversion clade</taxon>
        <taxon>NPAAA clade</taxon>
        <taxon>Hologalegina</taxon>
        <taxon>IRL clade</taxon>
        <taxon>Trifolieae</taxon>
        <taxon>Trifolium</taxon>
    </lineage>
</organism>
<feature type="region of interest" description="Disordered" evidence="1">
    <location>
        <begin position="1"/>
        <end position="28"/>
    </location>
</feature>
<dbReference type="AlphaFoldDB" id="A0A392SYU4"/>
<dbReference type="EMBL" id="LXQA010457051">
    <property type="protein sequence ID" value="MCI53056.1"/>
    <property type="molecule type" value="Genomic_DNA"/>
</dbReference>
<accession>A0A392SYU4</accession>
<protein>
    <submittedName>
        <fullName evidence="2">Uncharacterized protein</fullName>
    </submittedName>
</protein>
<sequence length="28" mass="3001">VSLSRNPGTFDPNVSPESSLGLPNKMKE</sequence>